<reference evidence="3 4" key="1">
    <citation type="submission" date="2020-08" db="EMBL/GenBank/DDBJ databases">
        <title>Genomic Encyclopedia of Type Strains, Phase IV (KMG-V): Genome sequencing to study the core and pangenomes of soil and plant-associated prokaryotes.</title>
        <authorList>
            <person name="Whitman W."/>
        </authorList>
    </citation>
    <scope>NUCLEOTIDE SEQUENCE [LARGE SCALE GENOMIC DNA]</scope>
    <source>
        <strain evidence="3 4">SEMIA 4089</strain>
    </source>
</reference>
<dbReference type="GO" id="GO:0016020">
    <property type="term" value="C:membrane"/>
    <property type="evidence" value="ECO:0007669"/>
    <property type="project" value="InterPro"/>
</dbReference>
<proteinExistence type="predicted"/>
<dbReference type="GO" id="GO:0007165">
    <property type="term" value="P:signal transduction"/>
    <property type="evidence" value="ECO:0007669"/>
    <property type="project" value="InterPro"/>
</dbReference>
<dbReference type="PROSITE" id="PS50885">
    <property type="entry name" value="HAMP"/>
    <property type="match status" value="1"/>
</dbReference>
<feature type="domain" description="HAMP" evidence="2">
    <location>
        <begin position="81"/>
        <end position="133"/>
    </location>
</feature>
<accession>A0A7W6R8Q6</accession>
<evidence type="ECO:0000313" key="3">
    <source>
        <dbReference type="EMBL" id="MBB4238510.1"/>
    </source>
</evidence>
<gene>
    <name evidence="3" type="ORF">GGD57_005122</name>
</gene>
<dbReference type="EMBL" id="JACIFY010000022">
    <property type="protein sequence ID" value="MBB4238510.1"/>
    <property type="molecule type" value="Genomic_DNA"/>
</dbReference>
<evidence type="ECO:0000313" key="4">
    <source>
        <dbReference type="Proteomes" id="UP000540909"/>
    </source>
</evidence>
<dbReference type="Proteomes" id="UP000540909">
    <property type="component" value="Unassembled WGS sequence"/>
</dbReference>
<comment type="caution">
    <text evidence="3">The sequence shown here is derived from an EMBL/GenBank/DDBJ whole genome shotgun (WGS) entry which is preliminary data.</text>
</comment>
<feature type="region of interest" description="Disordered" evidence="1">
    <location>
        <begin position="1"/>
        <end position="31"/>
    </location>
</feature>
<protein>
    <submittedName>
        <fullName evidence="3">Methyl-accepting chemotaxis protein</fullName>
    </submittedName>
</protein>
<evidence type="ECO:0000256" key="1">
    <source>
        <dbReference type="SAM" id="MobiDB-lite"/>
    </source>
</evidence>
<dbReference type="InterPro" id="IPR003660">
    <property type="entry name" value="HAMP_dom"/>
</dbReference>
<name>A0A7W6R8Q6_9HYPH</name>
<organism evidence="3 4">
    <name type="scientific">Rhizobium esperanzae</name>
    <dbReference type="NCBI Taxonomy" id="1967781"/>
    <lineage>
        <taxon>Bacteria</taxon>
        <taxon>Pseudomonadati</taxon>
        <taxon>Pseudomonadota</taxon>
        <taxon>Alphaproteobacteria</taxon>
        <taxon>Hyphomicrobiales</taxon>
        <taxon>Rhizobiaceae</taxon>
        <taxon>Rhizobium/Agrobacterium group</taxon>
        <taxon>Rhizobium</taxon>
    </lineage>
</organism>
<dbReference type="AlphaFoldDB" id="A0A7W6R8Q6"/>
<dbReference type="Gene3D" id="1.20.120.1530">
    <property type="match status" value="1"/>
</dbReference>
<sequence>MGMVEITNGSGRNKTYQDRDSEDPATMEASADLSDQKARFCAEIAALATAVMGGDLTRRMHADYADPDLGRSSAILNQLIASIGDNLQDFNDAMAALAQGDLHRRVREKHRGAFGPLQKNFNLAIATVRTVLGEQGSDQFTDKAAKFRRMLTAFTRDETVFAIRISDEDSRPIPSPPHDLWLKLADALDGFSV</sequence>
<evidence type="ECO:0000259" key="2">
    <source>
        <dbReference type="PROSITE" id="PS50885"/>
    </source>
</evidence>